<dbReference type="STRING" id="551987.SAMN05192549_107446"/>
<keyword evidence="3" id="KW-1185">Reference proteome</keyword>
<protein>
    <recommendedName>
        <fullName evidence="4">Transmembrane protein</fullName>
    </recommendedName>
</protein>
<keyword evidence="1" id="KW-1133">Transmembrane helix</keyword>
<sequence>MIQQIISHTPTYVWALLAFLLYRGYLASQDREITLQKLAIIPCVMLGLTLTSINSHGVLGDAVWAAWAAGAGVAMLLVWSMSKGEVSVNRAAGTVMQRGSWAPLMLMVAIFVTKYTVGVMSVMHPEIIHSVAGTLVVTTLYGLFNGVFIGRLARYAAAYLRQPAPVVAL</sequence>
<keyword evidence="1" id="KW-0472">Membrane</keyword>
<dbReference type="AlphaFoldDB" id="A0A1M7QRF6"/>
<feature type="transmembrane region" description="Helical" evidence="1">
    <location>
        <begin position="38"/>
        <end position="56"/>
    </location>
</feature>
<reference evidence="3" key="1">
    <citation type="submission" date="2016-11" db="EMBL/GenBank/DDBJ databases">
        <authorList>
            <person name="Varghese N."/>
            <person name="Submissions S."/>
        </authorList>
    </citation>
    <scope>NUCLEOTIDE SEQUENCE [LARGE SCALE GENOMIC DNA]</scope>
    <source>
        <strain evidence="3">Sac-22</strain>
    </source>
</reference>
<gene>
    <name evidence="2" type="ORF">SAMN05192549_107446</name>
</gene>
<dbReference type="EMBL" id="FRCX01000007">
    <property type="protein sequence ID" value="SHN33860.1"/>
    <property type="molecule type" value="Genomic_DNA"/>
</dbReference>
<dbReference type="OrthoDB" id="3034721at2"/>
<dbReference type="Pfam" id="PF20327">
    <property type="entry name" value="DUF6622"/>
    <property type="match status" value="1"/>
</dbReference>
<accession>A0A1M7QRF6</accession>
<proteinExistence type="predicted"/>
<evidence type="ECO:0008006" key="4">
    <source>
        <dbReference type="Google" id="ProtNLM"/>
    </source>
</evidence>
<dbReference type="InterPro" id="IPR046730">
    <property type="entry name" value="DUF6622"/>
</dbReference>
<feature type="transmembrane region" description="Helical" evidence="1">
    <location>
        <begin position="6"/>
        <end position="26"/>
    </location>
</feature>
<dbReference type="RefSeq" id="WP_072786755.1">
    <property type="nucleotide sequence ID" value="NZ_FRCX01000007.1"/>
</dbReference>
<dbReference type="Proteomes" id="UP000184339">
    <property type="component" value="Unassembled WGS sequence"/>
</dbReference>
<evidence type="ECO:0000256" key="1">
    <source>
        <dbReference type="SAM" id="Phobius"/>
    </source>
</evidence>
<feature type="transmembrane region" description="Helical" evidence="1">
    <location>
        <begin position="101"/>
        <end position="121"/>
    </location>
</feature>
<evidence type="ECO:0000313" key="3">
    <source>
        <dbReference type="Proteomes" id="UP000184339"/>
    </source>
</evidence>
<organism evidence="2 3">
    <name type="scientific">Duganella sacchari</name>
    <dbReference type="NCBI Taxonomy" id="551987"/>
    <lineage>
        <taxon>Bacteria</taxon>
        <taxon>Pseudomonadati</taxon>
        <taxon>Pseudomonadota</taxon>
        <taxon>Betaproteobacteria</taxon>
        <taxon>Burkholderiales</taxon>
        <taxon>Oxalobacteraceae</taxon>
        <taxon>Telluria group</taxon>
        <taxon>Duganella</taxon>
    </lineage>
</organism>
<evidence type="ECO:0000313" key="2">
    <source>
        <dbReference type="EMBL" id="SHN33860.1"/>
    </source>
</evidence>
<feature type="transmembrane region" description="Helical" evidence="1">
    <location>
        <begin position="127"/>
        <end position="144"/>
    </location>
</feature>
<feature type="transmembrane region" description="Helical" evidence="1">
    <location>
        <begin position="62"/>
        <end position="80"/>
    </location>
</feature>
<keyword evidence="1" id="KW-0812">Transmembrane</keyword>
<name>A0A1M7QRF6_9BURK</name>